<proteinExistence type="predicted"/>
<dbReference type="PANTHER" id="PTHR19143">
    <property type="entry name" value="FIBRINOGEN/TENASCIN/ANGIOPOEITIN"/>
    <property type="match status" value="1"/>
</dbReference>
<dbReference type="NCBIfam" id="NF040941">
    <property type="entry name" value="GGGWT_bact"/>
    <property type="match status" value="1"/>
</dbReference>
<dbReference type="STRING" id="307972.A0A2G8JQE2"/>
<dbReference type="AlphaFoldDB" id="A0A2G8JQE2"/>
<dbReference type="PROSITE" id="PS00514">
    <property type="entry name" value="FIBRINOGEN_C_1"/>
    <property type="match status" value="1"/>
</dbReference>
<reference evidence="4 5" key="1">
    <citation type="journal article" date="2017" name="PLoS Biol.">
        <title>The sea cucumber genome provides insights into morphological evolution and visceral regeneration.</title>
        <authorList>
            <person name="Zhang X."/>
            <person name="Sun L."/>
            <person name="Yuan J."/>
            <person name="Sun Y."/>
            <person name="Gao Y."/>
            <person name="Zhang L."/>
            <person name="Li S."/>
            <person name="Dai H."/>
            <person name="Hamel J.F."/>
            <person name="Liu C."/>
            <person name="Yu Y."/>
            <person name="Liu S."/>
            <person name="Lin W."/>
            <person name="Guo K."/>
            <person name="Jin S."/>
            <person name="Xu P."/>
            <person name="Storey K.B."/>
            <person name="Huan P."/>
            <person name="Zhang T."/>
            <person name="Zhou Y."/>
            <person name="Zhang J."/>
            <person name="Lin C."/>
            <person name="Li X."/>
            <person name="Xing L."/>
            <person name="Huo D."/>
            <person name="Sun M."/>
            <person name="Wang L."/>
            <person name="Mercier A."/>
            <person name="Li F."/>
            <person name="Yang H."/>
            <person name="Xiang J."/>
        </authorList>
    </citation>
    <scope>NUCLEOTIDE SEQUENCE [LARGE SCALE GENOMIC DNA]</scope>
    <source>
        <strain evidence="4">Shaxun</strain>
        <tissue evidence="4">Muscle</tissue>
    </source>
</reference>
<accession>A0A2G8JQE2</accession>
<dbReference type="Proteomes" id="UP000230750">
    <property type="component" value="Unassembled WGS sequence"/>
</dbReference>
<dbReference type="InterPro" id="IPR020837">
    <property type="entry name" value="Fibrinogen_CS"/>
</dbReference>
<evidence type="ECO:0000313" key="4">
    <source>
        <dbReference type="EMBL" id="PIK37930.1"/>
    </source>
</evidence>
<dbReference type="GO" id="GO:0005615">
    <property type="term" value="C:extracellular space"/>
    <property type="evidence" value="ECO:0007669"/>
    <property type="project" value="TreeGrafter"/>
</dbReference>
<dbReference type="CDD" id="cd00087">
    <property type="entry name" value="FReD"/>
    <property type="match status" value="1"/>
</dbReference>
<dbReference type="Gene3D" id="3.90.215.10">
    <property type="entry name" value="Gamma Fibrinogen, chain A, domain 1"/>
    <property type="match status" value="1"/>
</dbReference>
<feature type="signal peptide" evidence="2">
    <location>
        <begin position="1"/>
        <end position="20"/>
    </location>
</feature>
<dbReference type="EMBL" id="MRZV01001429">
    <property type="protein sequence ID" value="PIK37930.1"/>
    <property type="molecule type" value="Genomic_DNA"/>
</dbReference>
<keyword evidence="5" id="KW-1185">Reference proteome</keyword>
<dbReference type="SMART" id="SM00186">
    <property type="entry name" value="FBG"/>
    <property type="match status" value="1"/>
</dbReference>
<evidence type="ECO:0000256" key="1">
    <source>
        <dbReference type="ARBA" id="ARBA00023157"/>
    </source>
</evidence>
<gene>
    <name evidence="4" type="ORF">BSL78_25234</name>
</gene>
<dbReference type="SUPFAM" id="SSF56496">
    <property type="entry name" value="Fibrinogen C-terminal domain-like"/>
    <property type="match status" value="1"/>
</dbReference>
<organism evidence="4 5">
    <name type="scientific">Stichopus japonicus</name>
    <name type="common">Sea cucumber</name>
    <dbReference type="NCBI Taxonomy" id="307972"/>
    <lineage>
        <taxon>Eukaryota</taxon>
        <taxon>Metazoa</taxon>
        <taxon>Echinodermata</taxon>
        <taxon>Eleutherozoa</taxon>
        <taxon>Echinozoa</taxon>
        <taxon>Holothuroidea</taxon>
        <taxon>Aspidochirotacea</taxon>
        <taxon>Aspidochirotida</taxon>
        <taxon>Stichopodidae</taxon>
        <taxon>Apostichopus</taxon>
    </lineage>
</organism>
<comment type="caution">
    <text evidence="4">The sequence shown here is derived from an EMBL/GenBank/DDBJ whole genome shotgun (WGS) entry which is preliminary data.</text>
</comment>
<dbReference type="InterPro" id="IPR014716">
    <property type="entry name" value="Fibrinogen_a/b/g_C_1"/>
</dbReference>
<feature type="chain" id="PRO_5013587137" description="Fibrinogen C-terminal domain-containing protein" evidence="2">
    <location>
        <begin position="21"/>
        <end position="249"/>
    </location>
</feature>
<dbReference type="FunFam" id="3.90.215.10:FF:000001">
    <property type="entry name" value="Tenascin isoform 1"/>
    <property type="match status" value="1"/>
</dbReference>
<name>A0A2G8JQE2_STIJA</name>
<dbReference type="Pfam" id="PF00147">
    <property type="entry name" value="Fibrinogen_C"/>
    <property type="match status" value="1"/>
</dbReference>
<dbReference type="PANTHER" id="PTHR19143:SF458">
    <property type="entry name" value="FIBRINOGEN C-TERMINAL DOMAIN-CONTAINING PROTEIN-RELATED"/>
    <property type="match status" value="1"/>
</dbReference>
<protein>
    <recommendedName>
        <fullName evidence="3">Fibrinogen C-terminal domain-containing protein</fullName>
    </recommendedName>
</protein>
<dbReference type="InterPro" id="IPR002181">
    <property type="entry name" value="Fibrinogen_a/b/g_C_dom"/>
</dbReference>
<dbReference type="InterPro" id="IPR050373">
    <property type="entry name" value="Fibrinogen_C-term_domain"/>
</dbReference>
<evidence type="ECO:0000259" key="3">
    <source>
        <dbReference type="PROSITE" id="PS51406"/>
    </source>
</evidence>
<keyword evidence="1" id="KW-1015">Disulfide bond</keyword>
<dbReference type="PROSITE" id="PS51406">
    <property type="entry name" value="FIBRINOGEN_C_2"/>
    <property type="match status" value="1"/>
</dbReference>
<feature type="domain" description="Fibrinogen C-terminal" evidence="3">
    <location>
        <begin position="32"/>
        <end position="249"/>
    </location>
</feature>
<sequence length="249" mass="28402">MERFVLVFIGILFVLQQSTADRCGSWHGSDHGDHQRYPKDCTDIKDKGVCKSGVYAIQPSTYPEPFYVYCDMDTDGGGWTVFQRRLDGSVGFFRGWSEYREGFGNVNSEFWIGNEKLFYLTAQGSYEMRVDLADFDGETRFAKYEYFRIGDEMNLYKLLLGGFNGTAGDTLSGHNGQAFSTKDSDNDTSDSNCAVAYSGAWWYTACHSSNLNGLYLEGEHDSYANGINWYPWRGHHYSLKTTEMKIRRL</sequence>
<keyword evidence="2" id="KW-0732">Signal</keyword>
<dbReference type="InterPro" id="IPR036056">
    <property type="entry name" value="Fibrinogen-like_C"/>
</dbReference>
<evidence type="ECO:0000313" key="5">
    <source>
        <dbReference type="Proteomes" id="UP000230750"/>
    </source>
</evidence>
<evidence type="ECO:0000256" key="2">
    <source>
        <dbReference type="SAM" id="SignalP"/>
    </source>
</evidence>
<dbReference type="OrthoDB" id="6145874at2759"/>